<dbReference type="EMBL" id="JAUEDM010000001">
    <property type="protein sequence ID" value="KAK3328874.1"/>
    <property type="molecule type" value="Genomic_DNA"/>
</dbReference>
<proteinExistence type="predicted"/>
<protein>
    <submittedName>
        <fullName evidence="1">Uncharacterized protein</fullName>
    </submittedName>
</protein>
<comment type="caution">
    <text evidence="1">The sequence shown here is derived from an EMBL/GenBank/DDBJ whole genome shotgun (WGS) entry which is preliminary data.</text>
</comment>
<reference evidence="1" key="1">
    <citation type="journal article" date="2023" name="Mol. Phylogenet. Evol.">
        <title>Genome-scale phylogeny and comparative genomics of the fungal order Sordariales.</title>
        <authorList>
            <person name="Hensen N."/>
            <person name="Bonometti L."/>
            <person name="Westerberg I."/>
            <person name="Brannstrom I.O."/>
            <person name="Guillou S."/>
            <person name="Cros-Aarteil S."/>
            <person name="Calhoun S."/>
            <person name="Haridas S."/>
            <person name="Kuo A."/>
            <person name="Mondo S."/>
            <person name="Pangilinan J."/>
            <person name="Riley R."/>
            <person name="LaButti K."/>
            <person name="Andreopoulos B."/>
            <person name="Lipzen A."/>
            <person name="Chen C."/>
            <person name="Yan M."/>
            <person name="Daum C."/>
            <person name="Ng V."/>
            <person name="Clum A."/>
            <person name="Steindorff A."/>
            <person name="Ohm R.A."/>
            <person name="Martin F."/>
            <person name="Silar P."/>
            <person name="Natvig D.O."/>
            <person name="Lalanne C."/>
            <person name="Gautier V."/>
            <person name="Ament-Velasquez S.L."/>
            <person name="Kruys A."/>
            <person name="Hutchinson M.I."/>
            <person name="Powell A.J."/>
            <person name="Barry K."/>
            <person name="Miller A.N."/>
            <person name="Grigoriev I.V."/>
            <person name="Debuchy R."/>
            <person name="Gladieux P."/>
            <person name="Hiltunen Thoren M."/>
            <person name="Johannesson H."/>
        </authorList>
    </citation>
    <scope>NUCLEOTIDE SEQUENCE</scope>
    <source>
        <strain evidence="1">CBS 118394</strain>
    </source>
</reference>
<accession>A0AAE0IPQ0</accession>
<sequence length="197" mass="21510">MVGSDWVLPLSSIAQPSSASHRQQSNIGQNTATMSCIGFKGLGKIAVGQIYDSMGDSQASAAKTWVRPESRELTELMSLRRHEYQLYCDSISISSVHLSEYSLSKNRVGKASPRSRVTRHGLVLGNPTSTFPGCESEQKAATPVFAGHFGLVRRTGQECDQRNHAFLGSEWWALELKAAALAMEATKGKTVMKQPRP</sequence>
<evidence type="ECO:0000313" key="2">
    <source>
        <dbReference type="Proteomes" id="UP001283341"/>
    </source>
</evidence>
<dbReference type="AlphaFoldDB" id="A0AAE0IPQ0"/>
<reference evidence="1" key="2">
    <citation type="submission" date="2023-06" db="EMBL/GenBank/DDBJ databases">
        <authorList>
            <consortium name="Lawrence Berkeley National Laboratory"/>
            <person name="Haridas S."/>
            <person name="Hensen N."/>
            <person name="Bonometti L."/>
            <person name="Westerberg I."/>
            <person name="Brannstrom I.O."/>
            <person name="Guillou S."/>
            <person name="Cros-Aarteil S."/>
            <person name="Calhoun S."/>
            <person name="Kuo A."/>
            <person name="Mondo S."/>
            <person name="Pangilinan J."/>
            <person name="Riley R."/>
            <person name="Labutti K."/>
            <person name="Andreopoulos B."/>
            <person name="Lipzen A."/>
            <person name="Chen C."/>
            <person name="Yanf M."/>
            <person name="Daum C."/>
            <person name="Ng V."/>
            <person name="Clum A."/>
            <person name="Steindorff A."/>
            <person name="Ohm R."/>
            <person name="Martin F."/>
            <person name="Silar P."/>
            <person name="Natvig D."/>
            <person name="Lalanne C."/>
            <person name="Gautier V."/>
            <person name="Ament-Velasquez S.L."/>
            <person name="Kruys A."/>
            <person name="Hutchinson M.I."/>
            <person name="Powell A.J."/>
            <person name="Barry K."/>
            <person name="Miller A.N."/>
            <person name="Grigoriev I.V."/>
            <person name="Debuchy R."/>
            <person name="Gladieux P."/>
            <person name="Thoren M.H."/>
            <person name="Johannesson H."/>
        </authorList>
    </citation>
    <scope>NUCLEOTIDE SEQUENCE</scope>
    <source>
        <strain evidence="1">CBS 118394</strain>
    </source>
</reference>
<organism evidence="1 2">
    <name type="scientific">Apodospora peruviana</name>
    <dbReference type="NCBI Taxonomy" id="516989"/>
    <lineage>
        <taxon>Eukaryota</taxon>
        <taxon>Fungi</taxon>
        <taxon>Dikarya</taxon>
        <taxon>Ascomycota</taxon>
        <taxon>Pezizomycotina</taxon>
        <taxon>Sordariomycetes</taxon>
        <taxon>Sordariomycetidae</taxon>
        <taxon>Sordariales</taxon>
        <taxon>Lasiosphaeriaceae</taxon>
        <taxon>Apodospora</taxon>
    </lineage>
</organism>
<gene>
    <name evidence="1" type="ORF">B0H66DRAFT_4737</name>
</gene>
<dbReference type="Proteomes" id="UP001283341">
    <property type="component" value="Unassembled WGS sequence"/>
</dbReference>
<keyword evidence="2" id="KW-1185">Reference proteome</keyword>
<evidence type="ECO:0000313" key="1">
    <source>
        <dbReference type="EMBL" id="KAK3328874.1"/>
    </source>
</evidence>
<name>A0AAE0IPQ0_9PEZI</name>